<dbReference type="InterPro" id="IPR000760">
    <property type="entry name" value="Inositol_monophosphatase-like"/>
</dbReference>
<feature type="binding site" evidence="6">
    <location>
        <position position="216"/>
    </location>
    <ligand>
        <name>Mg(2+)</name>
        <dbReference type="ChEBI" id="CHEBI:18420"/>
        <label>2</label>
    </ligand>
</feature>
<dbReference type="Gene3D" id="3.40.190.80">
    <property type="match status" value="1"/>
</dbReference>
<comment type="subcellular location">
    <subcellularLocation>
        <location evidence="6">Cell inner membrane</location>
        <topology evidence="6">Peripheral membrane protein</topology>
        <orientation evidence="6">Cytoplasmic side</orientation>
    </subcellularLocation>
</comment>
<dbReference type="OrthoDB" id="9785695at2"/>
<dbReference type="GO" id="GO:0000287">
    <property type="term" value="F:magnesium ion binding"/>
    <property type="evidence" value="ECO:0007669"/>
    <property type="project" value="UniProtKB-UniRule"/>
</dbReference>
<comment type="cofactor">
    <cofactor evidence="6 7">
        <name>Mg(2+)</name>
        <dbReference type="ChEBI" id="CHEBI:18420"/>
    </cofactor>
</comment>
<dbReference type="GO" id="GO:0000103">
    <property type="term" value="P:sulfate assimilation"/>
    <property type="evidence" value="ECO:0007669"/>
    <property type="project" value="TreeGrafter"/>
</dbReference>
<dbReference type="InterPro" id="IPR020550">
    <property type="entry name" value="Inositol_monophosphatase_CS"/>
</dbReference>
<protein>
    <recommendedName>
        <fullName evidence="6">3'(2'),5'-bisphosphate nucleotidase CysQ</fullName>
        <ecNumber evidence="6">3.1.3.7</ecNumber>
    </recommendedName>
    <alternativeName>
        <fullName evidence="6">3'(2'),5-bisphosphonucleoside 3'(2')-phosphohydrolase</fullName>
    </alternativeName>
    <alternativeName>
        <fullName evidence="6">3'-phosphoadenosine 5'-phosphate phosphatase</fullName>
        <shortName evidence="6">PAP phosphatase</shortName>
    </alternativeName>
</protein>
<dbReference type="GO" id="GO:0050427">
    <property type="term" value="P:3'-phosphoadenosine 5'-phosphosulfate metabolic process"/>
    <property type="evidence" value="ECO:0007669"/>
    <property type="project" value="TreeGrafter"/>
</dbReference>
<feature type="binding site" evidence="7">
    <location>
        <position position="67"/>
    </location>
    <ligand>
        <name>Mg(2+)</name>
        <dbReference type="ChEBI" id="CHEBI:18420"/>
        <label>1</label>
        <note>catalytic</note>
    </ligand>
</feature>
<feature type="binding site" evidence="6">
    <location>
        <position position="89"/>
    </location>
    <ligand>
        <name>Mg(2+)</name>
        <dbReference type="ChEBI" id="CHEBI:18420"/>
        <label>1</label>
    </ligand>
</feature>
<evidence type="ECO:0000256" key="6">
    <source>
        <dbReference type="HAMAP-Rule" id="MF_02095"/>
    </source>
</evidence>
<dbReference type="HAMAP" id="MF_02095">
    <property type="entry name" value="CysQ"/>
    <property type="match status" value="1"/>
</dbReference>
<dbReference type="NCBIfam" id="TIGR01331">
    <property type="entry name" value="bisphos_cysQ"/>
    <property type="match status" value="1"/>
</dbReference>
<keyword evidence="3 6" id="KW-0997">Cell inner membrane</keyword>
<dbReference type="GO" id="GO:0008441">
    <property type="term" value="F:3'(2'),5'-bisphosphate nucleotidase activity"/>
    <property type="evidence" value="ECO:0007669"/>
    <property type="project" value="UniProtKB-UniRule"/>
</dbReference>
<dbReference type="Gene3D" id="3.30.540.10">
    <property type="entry name" value="Fructose-1,6-Bisphosphatase, subunit A, domain 1"/>
    <property type="match status" value="1"/>
</dbReference>
<gene>
    <name evidence="6 8" type="primary">cysQ</name>
    <name evidence="8" type="ORF">CWI78_05580</name>
</gene>
<evidence type="ECO:0000256" key="5">
    <source>
        <dbReference type="ARBA" id="ARBA00023136"/>
    </source>
</evidence>
<dbReference type="PANTHER" id="PTHR43028">
    <property type="entry name" value="3'(2'),5'-BISPHOSPHATE NUCLEOTIDASE 1"/>
    <property type="match status" value="1"/>
</dbReference>
<evidence type="ECO:0000256" key="4">
    <source>
        <dbReference type="ARBA" id="ARBA00022801"/>
    </source>
</evidence>
<dbReference type="SUPFAM" id="SSF56655">
    <property type="entry name" value="Carbohydrate phosphatase"/>
    <property type="match status" value="1"/>
</dbReference>
<evidence type="ECO:0000313" key="8">
    <source>
        <dbReference type="EMBL" id="RUO69390.1"/>
    </source>
</evidence>
<dbReference type="EMBL" id="PIQC01000004">
    <property type="protein sequence ID" value="RUO69390.1"/>
    <property type="molecule type" value="Genomic_DNA"/>
</dbReference>
<evidence type="ECO:0000313" key="9">
    <source>
        <dbReference type="Proteomes" id="UP000288058"/>
    </source>
</evidence>
<name>A0A432YZN7_9GAMM</name>
<comment type="caution">
    <text evidence="8">The sequence shown here is derived from an EMBL/GenBank/DDBJ whole genome shotgun (WGS) entry which is preliminary data.</text>
</comment>
<comment type="similarity">
    <text evidence="1 6">Belongs to the inositol monophosphatase superfamily. CysQ family.</text>
</comment>
<comment type="function">
    <text evidence="6">Converts adenosine-3',5'-bisphosphate (PAP) to AMP.</text>
</comment>
<feature type="binding site" evidence="6">
    <location>
        <position position="67"/>
    </location>
    <ligand>
        <name>Mg(2+)</name>
        <dbReference type="ChEBI" id="CHEBI:18420"/>
        <label>1</label>
    </ligand>
</feature>
<dbReference type="InterPro" id="IPR050725">
    <property type="entry name" value="CysQ/Inositol_MonoPase"/>
</dbReference>
<evidence type="ECO:0000256" key="2">
    <source>
        <dbReference type="ARBA" id="ARBA00022475"/>
    </source>
</evidence>
<sequence>MAGTMLERLKEIAIEAGGVILSMYERRDYSTAEKTDDSPVTTADIIASELIEDRLKQAFPGIPVISEESEHQDYNERRQWGAYFIIDPIDGTQEFIARSGDFAVNIAYVEKNEPVIGVIFWPVGEALYYAEKGAGAFKQDALECRPINVRKFADPQADPIVIAISRRQAREPVLKRLQTERDVQPFPTGSCSLKACLIAEGKADCFLRLGPTGEWDTAASQVIVGEAGGRIVNENFEPITYNRTVSLLNPNFLILGDQNVPWEEIFIARQARFR</sequence>
<dbReference type="InterPro" id="IPR006240">
    <property type="entry name" value="CysQ"/>
</dbReference>
<dbReference type="Pfam" id="PF00459">
    <property type="entry name" value="Inositol_P"/>
    <property type="match status" value="1"/>
</dbReference>
<reference evidence="9" key="1">
    <citation type="journal article" date="2018" name="Front. Microbiol.">
        <title>Genome-Based Analysis Reveals the Taxonomy and Diversity of the Family Idiomarinaceae.</title>
        <authorList>
            <person name="Liu Y."/>
            <person name="Lai Q."/>
            <person name="Shao Z."/>
        </authorList>
    </citation>
    <scope>NUCLEOTIDE SEQUENCE [LARGE SCALE GENOMIC DNA]</scope>
    <source>
        <strain evidence="9">R22</strain>
    </source>
</reference>
<dbReference type="CDD" id="cd01638">
    <property type="entry name" value="CysQ"/>
    <property type="match status" value="1"/>
</dbReference>
<organism evidence="8 9">
    <name type="scientific">Idiomarina ramblicola</name>
    <dbReference type="NCBI Taxonomy" id="263724"/>
    <lineage>
        <taxon>Bacteria</taxon>
        <taxon>Pseudomonadati</taxon>
        <taxon>Pseudomonadota</taxon>
        <taxon>Gammaproteobacteria</taxon>
        <taxon>Alteromonadales</taxon>
        <taxon>Idiomarinaceae</taxon>
        <taxon>Idiomarina</taxon>
    </lineage>
</organism>
<keyword evidence="6 7" id="KW-0479">Metal-binding</keyword>
<dbReference type="RefSeq" id="WP_126781083.1">
    <property type="nucleotide sequence ID" value="NZ_PIQC01000004.1"/>
</dbReference>
<keyword evidence="4 6" id="KW-0378">Hydrolase</keyword>
<dbReference type="PROSITE" id="PS00630">
    <property type="entry name" value="IMP_2"/>
    <property type="match status" value="1"/>
</dbReference>
<keyword evidence="5 6" id="KW-0472">Membrane</keyword>
<feature type="binding site" evidence="6">
    <location>
        <position position="87"/>
    </location>
    <ligand>
        <name>Mg(2+)</name>
        <dbReference type="ChEBI" id="CHEBI:18420"/>
        <label>1</label>
    </ligand>
</feature>
<feature type="binding site" evidence="6">
    <location>
        <begin position="89"/>
        <end position="92"/>
    </location>
    <ligand>
        <name>substrate</name>
    </ligand>
</feature>
<dbReference type="GO" id="GO:0005886">
    <property type="term" value="C:plasma membrane"/>
    <property type="evidence" value="ECO:0007669"/>
    <property type="project" value="UniProtKB-SubCell"/>
</dbReference>
<dbReference type="PRINTS" id="PR00377">
    <property type="entry name" value="IMPHPHTASES"/>
</dbReference>
<accession>A0A432YZN7</accession>
<feature type="binding site" evidence="6 7">
    <location>
        <position position="90"/>
    </location>
    <ligand>
        <name>Mg(2+)</name>
        <dbReference type="ChEBI" id="CHEBI:18420"/>
        <label>2</label>
    </ligand>
</feature>
<evidence type="ECO:0000256" key="3">
    <source>
        <dbReference type="ARBA" id="ARBA00022519"/>
    </source>
</evidence>
<feature type="binding site" evidence="7">
    <location>
        <position position="89"/>
    </location>
    <ligand>
        <name>Mg(2+)</name>
        <dbReference type="ChEBI" id="CHEBI:18420"/>
        <label>1</label>
        <note>catalytic</note>
    </ligand>
</feature>
<feature type="binding site" evidence="6">
    <location>
        <position position="216"/>
    </location>
    <ligand>
        <name>substrate</name>
    </ligand>
</feature>
<feature type="binding site" evidence="7">
    <location>
        <position position="87"/>
    </location>
    <ligand>
        <name>Mg(2+)</name>
        <dbReference type="ChEBI" id="CHEBI:18420"/>
        <label>1</label>
        <note>catalytic</note>
    </ligand>
</feature>
<feature type="binding site" evidence="7">
    <location>
        <position position="216"/>
    </location>
    <ligand>
        <name>Mg(2+)</name>
        <dbReference type="ChEBI" id="CHEBI:18420"/>
        <label>1</label>
        <note>catalytic</note>
    </ligand>
</feature>
<feature type="binding site" evidence="6">
    <location>
        <position position="67"/>
    </location>
    <ligand>
        <name>substrate</name>
    </ligand>
</feature>
<keyword evidence="6 7" id="KW-0460">Magnesium</keyword>
<evidence type="ECO:0000256" key="7">
    <source>
        <dbReference type="PIRSR" id="PIRSR600760-2"/>
    </source>
</evidence>
<feature type="binding site" evidence="6">
    <location>
        <position position="87"/>
    </location>
    <ligand>
        <name>Mg(2+)</name>
        <dbReference type="ChEBI" id="CHEBI:18420"/>
        <label>2</label>
    </ligand>
</feature>
<dbReference type="AlphaFoldDB" id="A0A432YZN7"/>
<keyword evidence="2 6" id="KW-1003">Cell membrane</keyword>
<dbReference type="GO" id="GO:0046854">
    <property type="term" value="P:phosphatidylinositol phosphate biosynthetic process"/>
    <property type="evidence" value="ECO:0007669"/>
    <property type="project" value="InterPro"/>
</dbReference>
<dbReference type="PANTHER" id="PTHR43028:SF7">
    <property type="entry name" value="3'(2'),5'-BISPHOSPHATE NUCLEOTIDASE CYSQ"/>
    <property type="match status" value="1"/>
</dbReference>
<proteinExistence type="inferred from homology"/>
<dbReference type="Proteomes" id="UP000288058">
    <property type="component" value="Unassembled WGS sequence"/>
</dbReference>
<comment type="catalytic activity">
    <reaction evidence="6">
        <text>adenosine 3',5'-bisphosphate + H2O = AMP + phosphate</text>
        <dbReference type="Rhea" id="RHEA:10040"/>
        <dbReference type="ChEBI" id="CHEBI:15377"/>
        <dbReference type="ChEBI" id="CHEBI:43474"/>
        <dbReference type="ChEBI" id="CHEBI:58343"/>
        <dbReference type="ChEBI" id="CHEBI:456215"/>
        <dbReference type="EC" id="3.1.3.7"/>
    </reaction>
</comment>
<dbReference type="EC" id="3.1.3.7" evidence="6"/>
<evidence type="ECO:0000256" key="1">
    <source>
        <dbReference type="ARBA" id="ARBA00005289"/>
    </source>
</evidence>
<keyword evidence="9" id="KW-1185">Reference proteome</keyword>